<feature type="region of interest" description="Disordered" evidence="1">
    <location>
        <begin position="305"/>
        <end position="342"/>
    </location>
</feature>
<keyword evidence="2" id="KW-0812">Transmembrane</keyword>
<proteinExistence type="predicted"/>
<dbReference type="AlphaFoldDB" id="A0A9W6WT66"/>
<feature type="region of interest" description="Disordered" evidence="1">
    <location>
        <begin position="565"/>
        <end position="669"/>
    </location>
</feature>
<feature type="compositionally biased region" description="Polar residues" evidence="1">
    <location>
        <begin position="622"/>
        <end position="633"/>
    </location>
</feature>
<feature type="region of interest" description="Disordered" evidence="1">
    <location>
        <begin position="427"/>
        <end position="466"/>
    </location>
</feature>
<name>A0A9W6WT66_9STRA</name>
<keyword evidence="2" id="KW-1133">Transmembrane helix</keyword>
<sequence>MNAAISTDILRTMLLMCSEDSFTQDVADRTPLHYLCSNAKVTPRVLEILFDSWPSAALVADLVSYAGNLWTFRSADLILLHLFSKEFKLPVQYLVDNPSSSPEITALLICGPASYRHRYEFLSVNGQCFCFTQGSELTYVQRNVAMDSNNATKAEIREDHVNCSPAVHETFENAKRRLTLRIIVGALIDFWFVQHLFSLSFALLLKQFGPLHFPQRIDDATEVPSFATSEAPSHDFVGKTLQQKTEDALADDDFLSSALAQATGGAPSSFPTELRRKSSPVQQLKTHLQHSVLAHGCVQKWANSTPPSELTSADVPTLDNSDTTSGPNDTDDKSCSQGMTPLPLSPRWLHRTSTLKLNNTYLRNFEGERARYQEILEVTLCYGVQCLARAFSLKGISCSELRAITGYDAAKSKDFYVRNASQPIGDGGVTQRAPVGLRAKPSHSWRDGEADMPDFPEPSAAVETAPQTAQETAESSAALYSLPPTFDEIDYQTKLLGKPLVDLAWKIFTAREGSEIKTKAELEKKFCRVDQRKAPTTIPALELPVTSFAEFLGAYVTECVRHSHRTGRRVDEESNESGNEADAFNGERESIYSRRRTSSGSSSAVTTGRRGRSASTPRAAMGNTQARQSVNTGQDRKQRPLHPQPQQQQPRRIPRSLQHVQSKIQPELNERRQKILRVKKTQSQRMAETLARARLAEYDARRELQDVRDRRLGPKKMPLSEITKGTHMCYGGKFIASTENRDFGPLHTKTVRPEWDEAEDDSADLGTGSRTSFEWNFDHLPGGKHESVDRRTSLETKVQERSKANKSYDGARYHNDELDDFDDNLSDELSVNSDPVFRWLKDAV</sequence>
<reference evidence="3" key="1">
    <citation type="submission" date="2023-04" db="EMBL/GenBank/DDBJ databases">
        <title>Phytophthora lilii NBRC 32176.</title>
        <authorList>
            <person name="Ichikawa N."/>
            <person name="Sato H."/>
            <person name="Tonouchi N."/>
        </authorList>
    </citation>
    <scope>NUCLEOTIDE SEQUENCE</scope>
    <source>
        <strain evidence="3">NBRC 32176</strain>
    </source>
</reference>
<accession>A0A9W6WT66</accession>
<keyword evidence="4" id="KW-1185">Reference proteome</keyword>
<feature type="transmembrane region" description="Helical" evidence="2">
    <location>
        <begin position="182"/>
        <end position="205"/>
    </location>
</feature>
<dbReference type="EMBL" id="BSXW01000218">
    <property type="protein sequence ID" value="GMF15250.1"/>
    <property type="molecule type" value="Genomic_DNA"/>
</dbReference>
<feature type="compositionally biased region" description="Polar residues" evidence="1">
    <location>
        <begin position="318"/>
        <end position="328"/>
    </location>
</feature>
<feature type="compositionally biased region" description="Basic and acidic residues" evidence="1">
    <location>
        <begin position="783"/>
        <end position="803"/>
    </location>
</feature>
<feature type="compositionally biased region" description="Low complexity" evidence="1">
    <location>
        <begin position="598"/>
        <end position="608"/>
    </location>
</feature>
<comment type="caution">
    <text evidence="3">The sequence shown here is derived from an EMBL/GenBank/DDBJ whole genome shotgun (WGS) entry which is preliminary data.</text>
</comment>
<dbReference type="Proteomes" id="UP001165083">
    <property type="component" value="Unassembled WGS sequence"/>
</dbReference>
<evidence type="ECO:0000313" key="3">
    <source>
        <dbReference type="EMBL" id="GMF15250.1"/>
    </source>
</evidence>
<keyword evidence="2" id="KW-0472">Membrane</keyword>
<protein>
    <submittedName>
        <fullName evidence="3">Unnamed protein product</fullName>
    </submittedName>
</protein>
<gene>
    <name evidence="3" type="ORF">Plil01_000520100</name>
</gene>
<organism evidence="3 4">
    <name type="scientific">Phytophthora lilii</name>
    <dbReference type="NCBI Taxonomy" id="2077276"/>
    <lineage>
        <taxon>Eukaryota</taxon>
        <taxon>Sar</taxon>
        <taxon>Stramenopiles</taxon>
        <taxon>Oomycota</taxon>
        <taxon>Peronosporomycetes</taxon>
        <taxon>Peronosporales</taxon>
        <taxon>Peronosporaceae</taxon>
        <taxon>Phytophthora</taxon>
    </lineage>
</organism>
<evidence type="ECO:0000313" key="4">
    <source>
        <dbReference type="Proteomes" id="UP001165083"/>
    </source>
</evidence>
<dbReference type="OrthoDB" id="166788at2759"/>
<evidence type="ECO:0000256" key="2">
    <source>
        <dbReference type="SAM" id="Phobius"/>
    </source>
</evidence>
<feature type="region of interest" description="Disordered" evidence="1">
    <location>
        <begin position="783"/>
        <end position="814"/>
    </location>
</feature>
<evidence type="ECO:0000256" key="1">
    <source>
        <dbReference type="SAM" id="MobiDB-lite"/>
    </source>
</evidence>